<reference evidence="2 3" key="1">
    <citation type="journal article" date="2021" name="Int. J. Syst. Evol. Microbiol.">
        <title>Lentilactobacillus fungorum sp. nov., isolated from spent mushroom substrates.</title>
        <authorList>
            <person name="Tohno M."/>
            <person name="Tanizawa Y."/>
            <person name="Kojima Y."/>
            <person name="Sakamoto M."/>
            <person name="Ohkuma M."/>
            <person name="Kobayashi H."/>
        </authorList>
    </citation>
    <scope>NUCLEOTIDE SEQUENCE [LARGE SCALE GENOMIC DNA]</scope>
    <source>
        <strain evidence="2 3">YK48G</strain>
    </source>
</reference>
<keyword evidence="3" id="KW-1185">Reference proteome</keyword>
<feature type="domain" description="LicD/FKTN/FKRP nucleotidyltransferase" evidence="1">
    <location>
        <begin position="25"/>
        <end position="240"/>
    </location>
</feature>
<dbReference type="PANTHER" id="PTHR43404">
    <property type="entry name" value="LIPOPOLYSACCHARIDE CHOLINEPHOSPHOTRANSFERASE LICD"/>
    <property type="match status" value="1"/>
</dbReference>
<dbReference type="InterPro" id="IPR052942">
    <property type="entry name" value="LPS_cholinephosphotransferase"/>
</dbReference>
<dbReference type="RefSeq" id="WP_203628874.1">
    <property type="nucleotide sequence ID" value="NZ_BNJR01000004.1"/>
</dbReference>
<dbReference type="PANTHER" id="PTHR43404:SF2">
    <property type="entry name" value="LIPOPOLYSACCHARIDE CHOLINEPHOSPHOTRANSFERASE LICD"/>
    <property type="match status" value="1"/>
</dbReference>
<proteinExistence type="predicted"/>
<evidence type="ECO:0000259" key="1">
    <source>
        <dbReference type="Pfam" id="PF04991"/>
    </source>
</evidence>
<accession>A0ABQ3VWN4</accession>
<sequence>MMIDMKQIHGIQLDILQKVTQLSLKYRINYFMTGGSAIGAVRHHGFIPWDDDIDIGLTRQDFEKFLRVAPTELATTNYIVEQNRLNPRYEYDFAKVMTRDSQILERGREEAKAHNGIFIDVFPFDKLPAKKQQQFKQRHILQNILNEIRRRFYPEATSNGVAERPYTQMSLQQLYKLRLRVMTQYNDQPGLPYVNLSSPYAYGKELIMPNEIHRLIKLPFENLQVPVLAGYDSYLKRLYGNYMKLPPVEKRVQRHILIAKLDNPQTISETDDSKDLPSAITGFKAEAG</sequence>
<protein>
    <submittedName>
        <fullName evidence="2">LPS cholinephosphotransferase</fullName>
    </submittedName>
</protein>
<organism evidence="2 3">
    <name type="scientific">Lentilactobacillus fungorum</name>
    <dbReference type="NCBI Taxonomy" id="2201250"/>
    <lineage>
        <taxon>Bacteria</taxon>
        <taxon>Bacillati</taxon>
        <taxon>Bacillota</taxon>
        <taxon>Bacilli</taxon>
        <taxon>Lactobacillales</taxon>
        <taxon>Lactobacillaceae</taxon>
        <taxon>Lentilactobacillus</taxon>
    </lineage>
</organism>
<dbReference type="Proteomes" id="UP000604765">
    <property type="component" value="Unassembled WGS sequence"/>
</dbReference>
<dbReference type="InterPro" id="IPR007074">
    <property type="entry name" value="LicD/FKTN/FKRP_NTP_transf"/>
</dbReference>
<evidence type="ECO:0000313" key="3">
    <source>
        <dbReference type="Proteomes" id="UP000604765"/>
    </source>
</evidence>
<evidence type="ECO:0000313" key="2">
    <source>
        <dbReference type="EMBL" id="GHP12818.1"/>
    </source>
</evidence>
<name>A0ABQ3VWN4_9LACO</name>
<dbReference type="EMBL" id="BNJR01000004">
    <property type="protein sequence ID" value="GHP12818.1"/>
    <property type="molecule type" value="Genomic_DNA"/>
</dbReference>
<gene>
    <name evidence="2" type="primary">licD_1</name>
    <name evidence="2" type="ORF">YK48G_02430</name>
</gene>
<dbReference type="Pfam" id="PF04991">
    <property type="entry name" value="LicD"/>
    <property type="match status" value="1"/>
</dbReference>
<comment type="caution">
    <text evidence="2">The sequence shown here is derived from an EMBL/GenBank/DDBJ whole genome shotgun (WGS) entry which is preliminary data.</text>
</comment>